<protein>
    <submittedName>
        <fullName evidence="2">Uncharacterized protein</fullName>
    </submittedName>
</protein>
<sequence>MADPTYEENPTEKQRSRPLHNFTLPKWGHQKHLRCKKPSSSSASEGGGIRDEKKVDNKIGTLDEIDEMSHKLVHDLKVDGDKMPHCFLDESEKQRKHEVVEEEMNATRPWNLRSKRGGGSGASSTFSPFGFGGGLRGMEEEEMFGGGGGGGSSSFQPPMRPKFRRTLTKEEIEADFIAMTGAKPPRKSQRRPKPIQRQLDNLVPGSRLREAKPEMYEADNANPGKPGKVPIDLDITSSISKNIVVQFIYSLFNSDTKWLGVG</sequence>
<gene>
    <name evidence="2" type="ORF">LIER_34321</name>
</gene>
<dbReference type="InterPro" id="IPR012438">
    <property type="entry name" value="DUF1639"/>
</dbReference>
<proteinExistence type="predicted"/>
<evidence type="ECO:0000256" key="1">
    <source>
        <dbReference type="SAM" id="MobiDB-lite"/>
    </source>
</evidence>
<accession>A0AAV3RZ64</accession>
<keyword evidence="3" id="KW-1185">Reference proteome</keyword>
<dbReference type="PANTHER" id="PTHR33130">
    <property type="entry name" value="PUTATIVE (DUF1639)-RELATED"/>
    <property type="match status" value="1"/>
</dbReference>
<evidence type="ECO:0000313" key="3">
    <source>
        <dbReference type="Proteomes" id="UP001454036"/>
    </source>
</evidence>
<dbReference type="Pfam" id="PF07797">
    <property type="entry name" value="DUF1639"/>
    <property type="match status" value="1"/>
</dbReference>
<dbReference type="Proteomes" id="UP001454036">
    <property type="component" value="Unassembled WGS sequence"/>
</dbReference>
<name>A0AAV3RZ64_LITER</name>
<feature type="compositionally biased region" description="Basic residues" evidence="1">
    <location>
        <begin position="28"/>
        <end position="37"/>
    </location>
</feature>
<dbReference type="AlphaFoldDB" id="A0AAV3RZ64"/>
<comment type="caution">
    <text evidence="2">The sequence shown here is derived from an EMBL/GenBank/DDBJ whole genome shotgun (WGS) entry which is preliminary data.</text>
</comment>
<evidence type="ECO:0000313" key="2">
    <source>
        <dbReference type="EMBL" id="GAA0187033.1"/>
    </source>
</evidence>
<dbReference type="EMBL" id="BAABME010014278">
    <property type="protein sequence ID" value="GAA0187033.1"/>
    <property type="molecule type" value="Genomic_DNA"/>
</dbReference>
<feature type="region of interest" description="Disordered" evidence="1">
    <location>
        <begin position="1"/>
        <end position="56"/>
    </location>
</feature>
<dbReference type="PANTHER" id="PTHR33130:SF43">
    <property type="entry name" value="OS01G0688600 PROTEIN"/>
    <property type="match status" value="1"/>
</dbReference>
<reference evidence="2 3" key="1">
    <citation type="submission" date="2024-01" db="EMBL/GenBank/DDBJ databases">
        <title>The complete chloroplast genome sequence of Lithospermum erythrorhizon: insights into the phylogenetic relationship among Boraginaceae species and the maternal lineages of purple gromwells.</title>
        <authorList>
            <person name="Okada T."/>
            <person name="Watanabe K."/>
        </authorList>
    </citation>
    <scope>NUCLEOTIDE SEQUENCE [LARGE SCALE GENOMIC DNA]</scope>
</reference>
<organism evidence="2 3">
    <name type="scientific">Lithospermum erythrorhizon</name>
    <name type="common">Purple gromwell</name>
    <name type="synonym">Lithospermum officinale var. erythrorhizon</name>
    <dbReference type="NCBI Taxonomy" id="34254"/>
    <lineage>
        <taxon>Eukaryota</taxon>
        <taxon>Viridiplantae</taxon>
        <taxon>Streptophyta</taxon>
        <taxon>Embryophyta</taxon>
        <taxon>Tracheophyta</taxon>
        <taxon>Spermatophyta</taxon>
        <taxon>Magnoliopsida</taxon>
        <taxon>eudicotyledons</taxon>
        <taxon>Gunneridae</taxon>
        <taxon>Pentapetalae</taxon>
        <taxon>asterids</taxon>
        <taxon>lamiids</taxon>
        <taxon>Boraginales</taxon>
        <taxon>Boraginaceae</taxon>
        <taxon>Boraginoideae</taxon>
        <taxon>Lithospermeae</taxon>
        <taxon>Lithospermum</taxon>
    </lineage>
</organism>